<dbReference type="HOGENOM" id="CLU_016754_6_0_6"/>
<evidence type="ECO:0000256" key="10">
    <source>
        <dbReference type="PIRSR" id="PIRSR600125-1"/>
    </source>
</evidence>
<evidence type="ECO:0000256" key="5">
    <source>
        <dbReference type="ARBA" id="ARBA00022729"/>
    </source>
</evidence>
<dbReference type="InterPro" id="IPR000125">
    <property type="entry name" value="Glyco_hydro_14A_bac"/>
</dbReference>
<dbReference type="AlphaFoldDB" id="A0A0C5VGT4"/>
<evidence type="ECO:0000256" key="9">
    <source>
        <dbReference type="ARBA" id="ARBA00023326"/>
    </source>
</evidence>
<dbReference type="Proteomes" id="UP000032266">
    <property type="component" value="Chromosome"/>
</dbReference>
<feature type="binding site" evidence="12">
    <location>
        <position position="69"/>
    </location>
    <ligand>
        <name>Ca(2+)</name>
        <dbReference type="ChEBI" id="CHEBI:29108"/>
    </ligand>
</feature>
<dbReference type="Pfam" id="PF00686">
    <property type="entry name" value="CBM_20"/>
    <property type="match status" value="1"/>
</dbReference>
<evidence type="ECO:0000256" key="3">
    <source>
        <dbReference type="ARBA" id="ARBA00012594"/>
    </source>
</evidence>
<organism evidence="15 16">
    <name type="scientific">Gynuella sunshinyii YC6258</name>
    <dbReference type="NCBI Taxonomy" id="1445510"/>
    <lineage>
        <taxon>Bacteria</taxon>
        <taxon>Pseudomonadati</taxon>
        <taxon>Pseudomonadota</taxon>
        <taxon>Gammaproteobacteria</taxon>
        <taxon>Oceanospirillales</taxon>
        <taxon>Saccharospirillaceae</taxon>
        <taxon>Gynuella</taxon>
    </lineage>
</organism>
<dbReference type="SMART" id="SM01065">
    <property type="entry name" value="CBM_2"/>
    <property type="match status" value="1"/>
</dbReference>
<protein>
    <recommendedName>
        <fullName evidence="3 13">Beta-amylase</fullName>
        <ecNumber evidence="3 13">3.2.1.2</ecNumber>
    </recommendedName>
</protein>
<evidence type="ECO:0000256" key="8">
    <source>
        <dbReference type="ARBA" id="ARBA00023295"/>
    </source>
</evidence>
<evidence type="ECO:0000256" key="2">
    <source>
        <dbReference type="ARBA" id="ARBA00005652"/>
    </source>
</evidence>
<dbReference type="GO" id="GO:2001070">
    <property type="term" value="F:starch binding"/>
    <property type="evidence" value="ECO:0007669"/>
    <property type="project" value="InterPro"/>
</dbReference>
<feature type="active site" description="Proton acceptor" evidence="10">
    <location>
        <position position="406"/>
    </location>
</feature>
<dbReference type="PRINTS" id="PR00750">
    <property type="entry name" value="BETAAMYLASE"/>
</dbReference>
<evidence type="ECO:0000259" key="14">
    <source>
        <dbReference type="PROSITE" id="PS51166"/>
    </source>
</evidence>
<dbReference type="PANTHER" id="PTHR31352:SF1">
    <property type="entry name" value="BETA-AMYLASE 3, CHLOROPLASTIC"/>
    <property type="match status" value="1"/>
</dbReference>
<comment type="cofactor">
    <cofactor evidence="12">
        <name>Ca(2+)</name>
        <dbReference type="ChEBI" id="CHEBI:29108"/>
    </cofactor>
    <text evidence="12">Binds 1 Ca(2+) ion per subunit.</text>
</comment>
<feature type="binding site" evidence="12">
    <location>
        <position position="73"/>
    </location>
    <ligand>
        <name>Ca(2+)</name>
        <dbReference type="ChEBI" id="CHEBI:29108"/>
    </ligand>
</feature>
<feature type="active site" description="Proton donor" evidence="10">
    <location>
        <position position="188"/>
    </location>
</feature>
<evidence type="ECO:0000256" key="7">
    <source>
        <dbReference type="ARBA" id="ARBA00023277"/>
    </source>
</evidence>
<dbReference type="PANTHER" id="PTHR31352">
    <property type="entry name" value="BETA-AMYLASE 1, CHLOROPLASTIC"/>
    <property type="match status" value="1"/>
</dbReference>
<keyword evidence="16" id="KW-1185">Reference proteome</keyword>
<dbReference type="EMBL" id="CP007142">
    <property type="protein sequence ID" value="AJQ93792.1"/>
    <property type="molecule type" value="Genomic_DNA"/>
</dbReference>
<proteinExistence type="inferred from homology"/>
<feature type="binding site" evidence="11">
    <location>
        <position position="110"/>
    </location>
    <ligand>
        <name>substrate</name>
    </ligand>
</feature>
<keyword evidence="4 12" id="KW-0479">Metal-binding</keyword>
<dbReference type="SUPFAM" id="SSF51445">
    <property type="entry name" value="(Trans)glycosidases"/>
    <property type="match status" value="1"/>
</dbReference>
<keyword evidence="5" id="KW-0732">Signal</keyword>
<feature type="binding site" evidence="12">
    <location>
        <position position="157"/>
    </location>
    <ligand>
        <name>Ca(2+)</name>
        <dbReference type="ChEBI" id="CHEBI:29108"/>
    </ligand>
</feature>
<dbReference type="Gene3D" id="2.60.40.10">
    <property type="entry name" value="Immunoglobulins"/>
    <property type="match status" value="1"/>
</dbReference>
<reference evidence="15 16" key="1">
    <citation type="submission" date="2014-01" db="EMBL/GenBank/DDBJ databases">
        <title>Full genme sequencing of cellulolytic bacterium Gynuella sunshinyii YC6258T gen. nov., sp. nov.</title>
        <authorList>
            <person name="Khan H."/>
            <person name="Chung E.J."/>
            <person name="Chung Y.R."/>
        </authorList>
    </citation>
    <scope>NUCLEOTIDE SEQUENCE [LARGE SCALE GENOMIC DNA]</scope>
    <source>
        <strain evidence="15 16">YC6258</strain>
    </source>
</reference>
<dbReference type="GO" id="GO:0000272">
    <property type="term" value="P:polysaccharide catabolic process"/>
    <property type="evidence" value="ECO:0007669"/>
    <property type="project" value="UniProtKB-KW"/>
</dbReference>
<feature type="binding site" evidence="12">
    <location>
        <position position="160"/>
    </location>
    <ligand>
        <name>Ca(2+)</name>
        <dbReference type="ChEBI" id="CHEBI:29108"/>
    </ligand>
</feature>
<name>A0A0C5VGT4_9GAMM</name>
<feature type="binding site" evidence="11">
    <location>
        <position position="312"/>
    </location>
    <ligand>
        <name>substrate</name>
    </ligand>
</feature>
<sequence length="564" mass="60900">MYFHNIVKAVGFVSAILVAETAWSNEASSANVMAPLEINDWSGFNSQLTTAKNMGVDAVSVDIWWGKVEAAGDQQFDWSYYDSVVSAIENAGLHWVPIMSFHQCGGNVGDECDVPIPAWIWSHYPGIDANALKYRSEQGNYSAETVSLWSDDLVVDEYLEFMNAFESHFATKAYMTDEINISMGPAGELRYPSYNSHDVNTGYPTRGAFQSYNDNAIADFRDWTLSKYGSLAAINTAWGVSLSSITQVSPPTDATAFIANGDQYTLQYGRDFVRWYHESLTSHGITMMNAAIQAFDSAFADAELGFKIPGVHWQMGVAGNYRRSAEIAAGLIPTDVDLNSAATAYGYSSIIGVAASYNNSGRNIVLHFTALEMDNQNWSPQYSLAKDLVFWVADGATAQGVTIKGENALAGGVASDNGWNNIENAFTWSGYSGLTILRIGDVTNGGTGQNRYTSFIQNFHAAGSGANVAFSCANGYTYWGQSVYVVGNLAELGNWNPASAVVMSASAYPTWNATITVPANTTIEWKCLKREESNPSAGIEWESGANHVITSGAAGSTVTTAGAF</sequence>
<dbReference type="STRING" id="1445510.YC6258_01748"/>
<feature type="binding site" evidence="11">
    <location>
        <begin position="407"/>
        <end position="408"/>
    </location>
    <ligand>
        <name>substrate</name>
    </ligand>
</feature>
<dbReference type="GO" id="GO:0016161">
    <property type="term" value="F:beta-amylase activity"/>
    <property type="evidence" value="ECO:0007669"/>
    <property type="project" value="UniProtKB-EC"/>
</dbReference>
<keyword evidence="12" id="KW-0106">Calcium</keyword>
<evidence type="ECO:0000313" key="15">
    <source>
        <dbReference type="EMBL" id="AJQ93792.1"/>
    </source>
</evidence>
<keyword evidence="9 13" id="KW-0624">Polysaccharide degradation</keyword>
<evidence type="ECO:0000256" key="12">
    <source>
        <dbReference type="PIRSR" id="PIRSR600125-3"/>
    </source>
</evidence>
<dbReference type="GO" id="GO:0046872">
    <property type="term" value="F:metal ion binding"/>
    <property type="evidence" value="ECO:0007669"/>
    <property type="project" value="UniProtKB-KW"/>
</dbReference>
<evidence type="ECO:0000256" key="1">
    <source>
        <dbReference type="ARBA" id="ARBA00000546"/>
    </source>
</evidence>
<dbReference type="InterPro" id="IPR017853">
    <property type="entry name" value="GH"/>
</dbReference>
<dbReference type="PROSITE" id="PS51166">
    <property type="entry name" value="CBM20"/>
    <property type="match status" value="1"/>
</dbReference>
<comment type="similarity">
    <text evidence="2 13">Belongs to the glycosyl hydrolase 14 family.</text>
</comment>
<accession>A0A0C5VGT4</accession>
<dbReference type="OrthoDB" id="9805159at2"/>
<dbReference type="KEGG" id="gsn:YC6258_01748"/>
<dbReference type="PRINTS" id="PR00841">
    <property type="entry name" value="GLHYDLASE14A"/>
</dbReference>
<evidence type="ECO:0000313" key="16">
    <source>
        <dbReference type="Proteomes" id="UP000032266"/>
    </source>
</evidence>
<keyword evidence="6 13" id="KW-0378">Hydrolase</keyword>
<dbReference type="PATRIC" id="fig|1445510.3.peg.1712"/>
<dbReference type="PROSITE" id="PS00679">
    <property type="entry name" value="BETA_AMYLASE_2"/>
    <property type="match status" value="1"/>
</dbReference>
<feature type="domain" description="CBM20" evidence="14">
    <location>
        <begin position="460"/>
        <end position="564"/>
    </location>
</feature>
<dbReference type="InterPro" id="IPR013783">
    <property type="entry name" value="Ig-like_fold"/>
</dbReference>
<feature type="binding site" evidence="12">
    <location>
        <position position="74"/>
    </location>
    <ligand>
        <name>Ca(2+)</name>
        <dbReference type="ChEBI" id="CHEBI:29108"/>
    </ligand>
</feature>
<dbReference type="PROSITE" id="PS00506">
    <property type="entry name" value="BETA_AMYLASE_1"/>
    <property type="match status" value="1"/>
</dbReference>
<gene>
    <name evidence="15" type="ORF">YC6258_01748</name>
</gene>
<evidence type="ECO:0000256" key="13">
    <source>
        <dbReference type="RuleBase" id="RU000509"/>
    </source>
</evidence>
<comment type="catalytic activity">
    <reaction evidence="1 13">
        <text>Hydrolysis of (1-&gt;4)-alpha-D-glucosidic linkages in polysaccharides so as to remove successive maltose units from the non-reducing ends of the chains.</text>
        <dbReference type="EC" id="3.2.1.2"/>
    </reaction>
</comment>
<evidence type="ECO:0000256" key="6">
    <source>
        <dbReference type="ARBA" id="ARBA00022801"/>
    </source>
</evidence>
<keyword evidence="7 13" id="KW-0119">Carbohydrate metabolism</keyword>
<keyword evidence="8 13" id="KW-0326">Glycosidase</keyword>
<dbReference type="RefSeq" id="WP_044616470.1">
    <property type="nucleotide sequence ID" value="NZ_CP007142.1"/>
</dbReference>
<feature type="binding site" evidence="11">
    <location>
        <position position="102"/>
    </location>
    <ligand>
        <name>substrate</name>
    </ligand>
</feature>
<dbReference type="Gene3D" id="3.20.20.80">
    <property type="entry name" value="Glycosidases"/>
    <property type="match status" value="1"/>
</dbReference>
<feature type="binding site" evidence="11">
    <location>
        <position position="62"/>
    </location>
    <ligand>
        <name>substrate</name>
    </ligand>
</feature>
<dbReference type="InterPro" id="IPR002044">
    <property type="entry name" value="CBM20"/>
</dbReference>
<feature type="binding site" evidence="11">
    <location>
        <position position="369"/>
    </location>
    <ligand>
        <name>substrate</name>
    </ligand>
</feature>
<dbReference type="InterPro" id="IPR001554">
    <property type="entry name" value="Glyco_hydro_14"/>
</dbReference>
<evidence type="ECO:0000256" key="11">
    <source>
        <dbReference type="PIRSR" id="PIRSR600125-2"/>
    </source>
</evidence>
<evidence type="ECO:0000256" key="4">
    <source>
        <dbReference type="ARBA" id="ARBA00022723"/>
    </source>
</evidence>
<feature type="binding site" evidence="11">
    <location>
        <position position="307"/>
    </location>
    <ligand>
        <name>substrate</name>
    </ligand>
</feature>
<dbReference type="InterPro" id="IPR018238">
    <property type="entry name" value="Glyco_hydro_14_CS"/>
</dbReference>
<dbReference type="Pfam" id="PF01373">
    <property type="entry name" value="Glyco_hydro_14"/>
    <property type="match status" value="1"/>
</dbReference>
<feature type="binding site" evidence="11">
    <location>
        <position position="438"/>
    </location>
    <ligand>
        <name>substrate</name>
    </ligand>
</feature>
<dbReference type="EC" id="3.2.1.2" evidence="3 13"/>